<sequence>MSEEDTNSHPRWHPPTCQTEDPSEKATEPSFFTKIEASDSGHSPRHSIRLEYTFVLEWKPPLTIITFADASQQLRPTVDLRRDA</sequence>
<organism evidence="2 3">
    <name type="scientific">Plakobranchus ocellatus</name>
    <dbReference type="NCBI Taxonomy" id="259542"/>
    <lineage>
        <taxon>Eukaryota</taxon>
        <taxon>Metazoa</taxon>
        <taxon>Spiralia</taxon>
        <taxon>Lophotrochozoa</taxon>
        <taxon>Mollusca</taxon>
        <taxon>Gastropoda</taxon>
        <taxon>Heterobranchia</taxon>
        <taxon>Euthyneura</taxon>
        <taxon>Panpulmonata</taxon>
        <taxon>Sacoglossa</taxon>
        <taxon>Placobranchoidea</taxon>
        <taxon>Plakobranchidae</taxon>
        <taxon>Plakobranchus</taxon>
    </lineage>
</organism>
<gene>
    <name evidence="2" type="ORF">PoB_005043300</name>
</gene>
<reference evidence="2 3" key="1">
    <citation type="journal article" date="2021" name="Elife">
        <title>Chloroplast acquisition without the gene transfer in kleptoplastic sea slugs, Plakobranchus ocellatus.</title>
        <authorList>
            <person name="Maeda T."/>
            <person name="Takahashi S."/>
            <person name="Yoshida T."/>
            <person name="Shimamura S."/>
            <person name="Takaki Y."/>
            <person name="Nagai Y."/>
            <person name="Toyoda A."/>
            <person name="Suzuki Y."/>
            <person name="Arimoto A."/>
            <person name="Ishii H."/>
            <person name="Satoh N."/>
            <person name="Nishiyama T."/>
            <person name="Hasebe M."/>
            <person name="Maruyama T."/>
            <person name="Minagawa J."/>
            <person name="Obokata J."/>
            <person name="Shigenobu S."/>
        </authorList>
    </citation>
    <scope>NUCLEOTIDE SEQUENCE [LARGE SCALE GENOMIC DNA]</scope>
</reference>
<dbReference type="AlphaFoldDB" id="A0AAV4BXH6"/>
<feature type="region of interest" description="Disordered" evidence="1">
    <location>
        <begin position="1"/>
        <end position="30"/>
    </location>
</feature>
<proteinExistence type="predicted"/>
<keyword evidence="3" id="KW-1185">Reference proteome</keyword>
<protein>
    <submittedName>
        <fullName evidence="2">Uncharacterized protein</fullName>
    </submittedName>
</protein>
<accession>A0AAV4BXH6</accession>
<dbReference type="EMBL" id="BLXT01005558">
    <property type="protein sequence ID" value="GFO23928.1"/>
    <property type="molecule type" value="Genomic_DNA"/>
</dbReference>
<comment type="caution">
    <text evidence="2">The sequence shown here is derived from an EMBL/GenBank/DDBJ whole genome shotgun (WGS) entry which is preliminary data.</text>
</comment>
<evidence type="ECO:0000313" key="3">
    <source>
        <dbReference type="Proteomes" id="UP000735302"/>
    </source>
</evidence>
<dbReference type="Proteomes" id="UP000735302">
    <property type="component" value="Unassembled WGS sequence"/>
</dbReference>
<name>A0AAV4BXH6_9GAST</name>
<evidence type="ECO:0000256" key="1">
    <source>
        <dbReference type="SAM" id="MobiDB-lite"/>
    </source>
</evidence>
<evidence type="ECO:0000313" key="2">
    <source>
        <dbReference type="EMBL" id="GFO23928.1"/>
    </source>
</evidence>